<comment type="cofactor">
    <cofactor evidence="5">
        <name>FAD</name>
        <dbReference type="ChEBI" id="CHEBI:57692"/>
    </cofactor>
    <text evidence="5">Binds 1 FAD per subunit.</text>
</comment>
<dbReference type="PANTHER" id="PTHR11455:SF9">
    <property type="entry name" value="CRYPTOCHROME CIRCADIAN CLOCK 5 ISOFORM X1"/>
    <property type="match status" value="1"/>
</dbReference>
<dbReference type="SUPFAM" id="SSF52425">
    <property type="entry name" value="Cryptochrome/photolyase, N-terminal domain"/>
    <property type="match status" value="1"/>
</dbReference>
<evidence type="ECO:0000313" key="10">
    <source>
        <dbReference type="Proteomes" id="UP000516305"/>
    </source>
</evidence>
<dbReference type="AlphaFoldDB" id="A0A7H0VFG1"/>
<dbReference type="InterPro" id="IPR018394">
    <property type="entry name" value="DNA_photolyase_1_CS_C"/>
</dbReference>
<dbReference type="Pfam" id="PF00875">
    <property type="entry name" value="DNA_photolyase"/>
    <property type="match status" value="1"/>
</dbReference>
<gene>
    <name evidence="9" type="ORF">H4K34_01050</name>
</gene>
<sequence length="434" mass="51321">MAQKELAIFWMRRDLRLEDNHGLAKALEGDYPVLVLFIFDRAILDQLPPRDARVQFIWQELKQIKEQLQAKGSDLLVKYGEVTEIWKEILKSYSIKAVYANRDYEPPARERDKKIYETLKAQEIPFKGFKDQVLFEKGEVLKDNGEPYVVYTPYMRKYKHLLKDSHLEPYASADSNHYAQLKGLDFPDLESMGFEAFDFEYPNRDWRKSLIENYHETRDIPSIRGTSRLSIHLRFGTISIRALAKEAKQWNDKYFNELIWRDFYQQVLYHFPHSFKDSFRKEYDQIKWEHNEAHFKAWCEGKTGYPLVDAGMRELNATGFMHNRVRMVVASFLSKHLLLDWRLGETYFAEKLLDYDAASNVGGWQWAAGCGVDAVPYFRVFNPALQLKKFDPELKYVKKWVEEYGTDAYPQPIVDHKNARERALDRYKSALKSD</sequence>
<name>A0A7H0VFG1_9FLAO</name>
<dbReference type="InterPro" id="IPR036155">
    <property type="entry name" value="Crypto/Photolyase_N_sf"/>
</dbReference>
<dbReference type="GO" id="GO:0003904">
    <property type="term" value="F:deoxyribodipyrimidine photo-lyase activity"/>
    <property type="evidence" value="ECO:0007669"/>
    <property type="project" value="TreeGrafter"/>
</dbReference>
<evidence type="ECO:0000256" key="7">
    <source>
        <dbReference type="RuleBase" id="RU004182"/>
    </source>
</evidence>
<dbReference type="Gene3D" id="1.10.579.10">
    <property type="entry name" value="DNA Cyclobutane Dipyrimidine Photolyase, subunit A, domain 3"/>
    <property type="match status" value="1"/>
</dbReference>
<dbReference type="PRINTS" id="PR00147">
    <property type="entry name" value="DNAPHOTLYASE"/>
</dbReference>
<keyword evidence="3 5" id="KW-0274">FAD</keyword>
<reference evidence="9 10" key="1">
    <citation type="submission" date="2020-08" db="EMBL/GenBank/DDBJ databases">
        <title>Croceimicrobium hydrocarbonivorans gen. nov., sp. nov., a novel marine bacterium isolated from a bacterial consortium that degrades polyethylene terephthalate.</title>
        <authorList>
            <person name="Liu R."/>
        </authorList>
    </citation>
    <scope>NUCLEOTIDE SEQUENCE [LARGE SCALE GENOMIC DNA]</scope>
    <source>
        <strain evidence="9 10">A20-9</strain>
    </source>
</reference>
<keyword evidence="2 5" id="KW-0285">Flavoprotein</keyword>
<dbReference type="Gene3D" id="1.25.40.80">
    <property type="match status" value="1"/>
</dbReference>
<feature type="binding site" evidence="5">
    <location>
        <position position="214"/>
    </location>
    <ligand>
        <name>FAD</name>
        <dbReference type="ChEBI" id="CHEBI:57692"/>
    </ligand>
</feature>
<evidence type="ECO:0000256" key="2">
    <source>
        <dbReference type="ARBA" id="ARBA00022630"/>
    </source>
</evidence>
<dbReference type="KEGG" id="chyd:H4K34_01050"/>
<feature type="binding site" evidence="5">
    <location>
        <begin position="354"/>
        <end position="356"/>
    </location>
    <ligand>
        <name>FAD</name>
        <dbReference type="ChEBI" id="CHEBI:57692"/>
    </ligand>
</feature>
<feature type="binding site" evidence="5">
    <location>
        <begin position="226"/>
        <end position="230"/>
    </location>
    <ligand>
        <name>FAD</name>
        <dbReference type="ChEBI" id="CHEBI:57692"/>
    </ligand>
</feature>
<dbReference type="GO" id="GO:0003677">
    <property type="term" value="F:DNA binding"/>
    <property type="evidence" value="ECO:0007669"/>
    <property type="project" value="TreeGrafter"/>
</dbReference>
<accession>A0A7H0VFG1</accession>
<dbReference type="InterPro" id="IPR005101">
    <property type="entry name" value="Cryptochr/Photolyase_FAD-bd"/>
</dbReference>
<dbReference type="InterPro" id="IPR006050">
    <property type="entry name" value="DNA_photolyase_N"/>
</dbReference>
<dbReference type="InterPro" id="IPR014729">
    <property type="entry name" value="Rossmann-like_a/b/a_fold"/>
</dbReference>
<dbReference type="PROSITE" id="PS51645">
    <property type="entry name" value="PHR_CRY_ALPHA_BETA"/>
    <property type="match status" value="1"/>
</dbReference>
<feature type="site" description="Electron transfer via tryptophanyl radical" evidence="6">
    <location>
        <position position="364"/>
    </location>
</feature>
<evidence type="ECO:0000256" key="5">
    <source>
        <dbReference type="PIRSR" id="PIRSR602081-1"/>
    </source>
</evidence>
<dbReference type="PROSITE" id="PS00394">
    <property type="entry name" value="DNA_PHOTOLYASES_1_1"/>
    <property type="match status" value="1"/>
</dbReference>
<evidence type="ECO:0000256" key="1">
    <source>
        <dbReference type="ARBA" id="ARBA00001932"/>
    </source>
</evidence>
<keyword evidence="10" id="KW-1185">Reference proteome</keyword>
<dbReference type="SUPFAM" id="SSF48173">
    <property type="entry name" value="Cryptochrome/photolyase FAD-binding domain"/>
    <property type="match status" value="1"/>
</dbReference>
<dbReference type="GO" id="GO:0009416">
    <property type="term" value="P:response to light stimulus"/>
    <property type="evidence" value="ECO:0007669"/>
    <property type="project" value="TreeGrafter"/>
</dbReference>
<evidence type="ECO:0000256" key="3">
    <source>
        <dbReference type="ARBA" id="ARBA00022827"/>
    </source>
</evidence>
<evidence type="ECO:0000256" key="4">
    <source>
        <dbReference type="ARBA" id="ARBA00022991"/>
    </source>
</evidence>
<dbReference type="Proteomes" id="UP000516305">
    <property type="component" value="Chromosome"/>
</dbReference>
<dbReference type="Gene3D" id="3.40.50.620">
    <property type="entry name" value="HUPs"/>
    <property type="match status" value="1"/>
</dbReference>
<proteinExistence type="inferred from homology"/>
<organism evidence="9 10">
    <name type="scientific">Croceimicrobium hydrocarbonivorans</name>
    <dbReference type="NCBI Taxonomy" id="2761580"/>
    <lineage>
        <taxon>Bacteria</taxon>
        <taxon>Pseudomonadati</taxon>
        <taxon>Bacteroidota</taxon>
        <taxon>Flavobacteriia</taxon>
        <taxon>Flavobacteriales</taxon>
        <taxon>Owenweeksiaceae</taxon>
        <taxon>Croceimicrobium</taxon>
    </lineage>
</organism>
<dbReference type="InterPro" id="IPR002081">
    <property type="entry name" value="Cryptochrome/DNA_photolyase_1"/>
</dbReference>
<feature type="site" description="Electron transfer via tryptophanyl radical" evidence="6">
    <location>
        <position position="288"/>
    </location>
</feature>
<comment type="similarity">
    <text evidence="7">Belongs to the DNA photolyase family.</text>
</comment>
<dbReference type="EMBL" id="CP060139">
    <property type="protein sequence ID" value="QNR24459.1"/>
    <property type="molecule type" value="Genomic_DNA"/>
</dbReference>
<feature type="binding site" evidence="5">
    <location>
        <position position="254"/>
    </location>
    <ligand>
        <name>FAD</name>
        <dbReference type="ChEBI" id="CHEBI:57692"/>
    </ligand>
</feature>
<evidence type="ECO:0000259" key="8">
    <source>
        <dbReference type="PROSITE" id="PS51645"/>
    </source>
</evidence>
<evidence type="ECO:0000256" key="6">
    <source>
        <dbReference type="PIRSR" id="PIRSR602081-2"/>
    </source>
</evidence>
<dbReference type="InterPro" id="IPR036134">
    <property type="entry name" value="Crypto/Photolyase_FAD-like_sf"/>
</dbReference>
<dbReference type="GO" id="GO:0006950">
    <property type="term" value="P:response to stress"/>
    <property type="evidence" value="ECO:0007669"/>
    <property type="project" value="UniProtKB-ARBA"/>
</dbReference>
<keyword evidence="9" id="KW-0456">Lyase</keyword>
<dbReference type="PROSITE" id="PS00691">
    <property type="entry name" value="DNA_PHOTOLYASES_1_2"/>
    <property type="match status" value="1"/>
</dbReference>
<evidence type="ECO:0000313" key="9">
    <source>
        <dbReference type="EMBL" id="QNR24459.1"/>
    </source>
</evidence>
<dbReference type="GO" id="GO:0071949">
    <property type="term" value="F:FAD binding"/>
    <property type="evidence" value="ECO:0007669"/>
    <property type="project" value="TreeGrafter"/>
</dbReference>
<feature type="domain" description="Photolyase/cryptochrome alpha/beta" evidence="8">
    <location>
        <begin position="5"/>
        <end position="134"/>
    </location>
</feature>
<feature type="binding site" evidence="5">
    <location>
        <begin position="257"/>
        <end position="264"/>
    </location>
    <ligand>
        <name>FAD</name>
        <dbReference type="ChEBI" id="CHEBI:57692"/>
    </ligand>
</feature>
<comment type="cofactor">
    <cofactor evidence="1">
        <name>(6R)-5,10-methylene-5,6,7,8-tetrahydrofolate</name>
        <dbReference type="ChEBI" id="CHEBI:15636"/>
    </cofactor>
</comment>
<keyword evidence="4 7" id="KW-0157">Chromophore</keyword>
<dbReference type="PANTHER" id="PTHR11455">
    <property type="entry name" value="CRYPTOCHROME"/>
    <property type="match status" value="1"/>
</dbReference>
<dbReference type="Pfam" id="PF03441">
    <property type="entry name" value="FAD_binding_7"/>
    <property type="match status" value="1"/>
</dbReference>
<protein>
    <submittedName>
        <fullName evidence="9">Deoxyribodipyrimidine photo-lyase</fullName>
    </submittedName>
</protein>
<dbReference type="GO" id="GO:0006139">
    <property type="term" value="P:nucleobase-containing compound metabolic process"/>
    <property type="evidence" value="ECO:0007669"/>
    <property type="project" value="UniProtKB-ARBA"/>
</dbReference>
<feature type="site" description="Electron transfer via tryptophanyl radical" evidence="6">
    <location>
        <position position="341"/>
    </location>
</feature>